<comment type="caution">
    <text evidence="1">The sequence shown here is derived from an EMBL/GenBank/DDBJ whole genome shotgun (WGS) entry which is preliminary data.</text>
</comment>
<evidence type="ECO:0000313" key="2">
    <source>
        <dbReference type="Proteomes" id="UP000886653"/>
    </source>
</evidence>
<evidence type="ECO:0000313" key="1">
    <source>
        <dbReference type="EMBL" id="KAG0144304.1"/>
    </source>
</evidence>
<accession>A0A9P6NHN8</accession>
<gene>
    <name evidence="1" type="ORF">CROQUDRAFT_95201</name>
</gene>
<dbReference type="AlphaFoldDB" id="A0A9P6NHN8"/>
<dbReference type="EMBL" id="MU167298">
    <property type="protein sequence ID" value="KAG0144304.1"/>
    <property type="molecule type" value="Genomic_DNA"/>
</dbReference>
<sequence>MWSLADGVKDAMFLSHYQPSEDYCDFMNDLGKDSNHIRGFPSFFPVKRTSVSHAEFILLIVRFLLIPHRPSPFSTSLSAGETGDDSATLRKRSQDQVHAKIITGFLGRTTYDLLFDEHVQGIRPTRSGPSQAQLSSPHAIFSSAASLAEISSRSLWQLRLPLWHYSNQPKAGLSSGTVGSVGLAFLYSHRGGLVGEFTSRAPILTNYRQLSQVNPVNRSIVYLFQMIEFSLSEQLEPETRLGMLT</sequence>
<keyword evidence="2" id="KW-1185">Reference proteome</keyword>
<proteinExistence type="predicted"/>
<organism evidence="1 2">
    <name type="scientific">Cronartium quercuum f. sp. fusiforme G11</name>
    <dbReference type="NCBI Taxonomy" id="708437"/>
    <lineage>
        <taxon>Eukaryota</taxon>
        <taxon>Fungi</taxon>
        <taxon>Dikarya</taxon>
        <taxon>Basidiomycota</taxon>
        <taxon>Pucciniomycotina</taxon>
        <taxon>Pucciniomycetes</taxon>
        <taxon>Pucciniales</taxon>
        <taxon>Coleosporiaceae</taxon>
        <taxon>Cronartium</taxon>
    </lineage>
</organism>
<protein>
    <submittedName>
        <fullName evidence="1">Uncharacterized protein</fullName>
    </submittedName>
</protein>
<reference evidence="1" key="1">
    <citation type="submission" date="2013-11" db="EMBL/GenBank/DDBJ databases">
        <title>Genome sequence of the fusiform rust pathogen reveals effectors for host alternation and coevolution with pine.</title>
        <authorList>
            <consortium name="DOE Joint Genome Institute"/>
            <person name="Smith K."/>
            <person name="Pendleton A."/>
            <person name="Kubisiak T."/>
            <person name="Anderson C."/>
            <person name="Salamov A."/>
            <person name="Aerts A."/>
            <person name="Riley R."/>
            <person name="Clum A."/>
            <person name="Lindquist E."/>
            <person name="Ence D."/>
            <person name="Campbell M."/>
            <person name="Kronenberg Z."/>
            <person name="Feau N."/>
            <person name="Dhillon B."/>
            <person name="Hamelin R."/>
            <person name="Burleigh J."/>
            <person name="Smith J."/>
            <person name="Yandell M."/>
            <person name="Nelson C."/>
            <person name="Grigoriev I."/>
            <person name="Davis J."/>
        </authorList>
    </citation>
    <scope>NUCLEOTIDE SEQUENCE</scope>
    <source>
        <strain evidence="1">G11</strain>
    </source>
</reference>
<name>A0A9P6NHN8_9BASI</name>
<dbReference type="Proteomes" id="UP000886653">
    <property type="component" value="Unassembled WGS sequence"/>
</dbReference>